<evidence type="ECO:0000313" key="4">
    <source>
        <dbReference type="EMBL" id="CAG5101579.1"/>
    </source>
</evidence>
<feature type="chain" id="PRO_5035214301" description="Chitin-binding type-2 domain-containing protein" evidence="2">
    <location>
        <begin position="18"/>
        <end position="187"/>
    </location>
</feature>
<dbReference type="Pfam" id="PF01607">
    <property type="entry name" value="CBM_14"/>
    <property type="match status" value="1"/>
</dbReference>
<feature type="domain" description="Chitin-binding type-2" evidence="3">
    <location>
        <begin position="21"/>
        <end position="76"/>
    </location>
</feature>
<dbReference type="EMBL" id="CAJNRD030001123">
    <property type="protein sequence ID" value="CAG5101579.1"/>
    <property type="molecule type" value="Genomic_DNA"/>
</dbReference>
<feature type="region of interest" description="Disordered" evidence="1">
    <location>
        <begin position="79"/>
        <end position="99"/>
    </location>
</feature>
<feature type="compositionally biased region" description="Low complexity" evidence="1">
    <location>
        <begin position="80"/>
        <end position="97"/>
    </location>
</feature>
<accession>A0A8J2MQD9</accession>
<dbReference type="SUPFAM" id="SSF57625">
    <property type="entry name" value="Invertebrate chitin-binding proteins"/>
    <property type="match status" value="1"/>
</dbReference>
<comment type="caution">
    <text evidence="4">The sequence shown here is derived from an EMBL/GenBank/DDBJ whole genome shotgun (WGS) entry which is preliminary data.</text>
</comment>
<name>A0A8J2MQD9_COTCN</name>
<keyword evidence="5" id="KW-1185">Reference proteome</keyword>
<evidence type="ECO:0000256" key="2">
    <source>
        <dbReference type="SAM" id="SignalP"/>
    </source>
</evidence>
<dbReference type="InterPro" id="IPR002557">
    <property type="entry name" value="Chitin-bd_dom"/>
</dbReference>
<proteinExistence type="predicted"/>
<reference evidence="4" key="1">
    <citation type="submission" date="2021-04" db="EMBL/GenBank/DDBJ databases">
        <authorList>
            <person name="Chebbi M.A.C M."/>
        </authorList>
    </citation>
    <scope>NUCLEOTIDE SEQUENCE</scope>
</reference>
<dbReference type="GO" id="GO:0008061">
    <property type="term" value="F:chitin binding"/>
    <property type="evidence" value="ECO:0007669"/>
    <property type="project" value="InterPro"/>
</dbReference>
<dbReference type="Proteomes" id="UP000786811">
    <property type="component" value="Unassembled WGS sequence"/>
</dbReference>
<dbReference type="InterPro" id="IPR036508">
    <property type="entry name" value="Chitin-bd_dom_sf"/>
</dbReference>
<gene>
    <name evidence="4" type="ORF">HICCMSTLAB_LOCUS10481</name>
</gene>
<dbReference type="Gene3D" id="2.170.140.10">
    <property type="entry name" value="Chitin binding domain"/>
    <property type="match status" value="1"/>
</dbReference>
<protein>
    <recommendedName>
        <fullName evidence="3">Chitin-binding type-2 domain-containing protein</fullName>
    </recommendedName>
</protein>
<organism evidence="4 5">
    <name type="scientific">Cotesia congregata</name>
    <name type="common">Parasitoid wasp</name>
    <name type="synonym">Apanteles congregatus</name>
    <dbReference type="NCBI Taxonomy" id="51543"/>
    <lineage>
        <taxon>Eukaryota</taxon>
        <taxon>Metazoa</taxon>
        <taxon>Ecdysozoa</taxon>
        <taxon>Arthropoda</taxon>
        <taxon>Hexapoda</taxon>
        <taxon>Insecta</taxon>
        <taxon>Pterygota</taxon>
        <taxon>Neoptera</taxon>
        <taxon>Endopterygota</taxon>
        <taxon>Hymenoptera</taxon>
        <taxon>Apocrita</taxon>
        <taxon>Ichneumonoidea</taxon>
        <taxon>Braconidae</taxon>
        <taxon>Microgastrinae</taxon>
        <taxon>Cotesia</taxon>
    </lineage>
</organism>
<dbReference type="AlphaFoldDB" id="A0A8J2MQD9"/>
<keyword evidence="2" id="KW-0732">Signal</keyword>
<dbReference type="PROSITE" id="PS50940">
    <property type="entry name" value="CHIT_BIND_II"/>
    <property type="match status" value="1"/>
</dbReference>
<dbReference type="OrthoDB" id="6020543at2759"/>
<dbReference type="GO" id="GO:0005576">
    <property type="term" value="C:extracellular region"/>
    <property type="evidence" value="ECO:0007669"/>
    <property type="project" value="InterPro"/>
</dbReference>
<dbReference type="SMART" id="SM00494">
    <property type="entry name" value="ChtBD2"/>
    <property type="match status" value="1"/>
</dbReference>
<feature type="signal peptide" evidence="2">
    <location>
        <begin position="1"/>
        <end position="17"/>
    </location>
</feature>
<evidence type="ECO:0000259" key="3">
    <source>
        <dbReference type="PROSITE" id="PS50940"/>
    </source>
</evidence>
<evidence type="ECO:0000313" key="5">
    <source>
        <dbReference type="Proteomes" id="UP000786811"/>
    </source>
</evidence>
<evidence type="ECO:0000256" key="1">
    <source>
        <dbReference type="SAM" id="MobiDB-lite"/>
    </source>
</evidence>
<sequence>MKFLVLLMIGLLDATYASRCIGYCDIFSDLLAHEDCDKYCECTLFGDPIEYSCEHGLHFSFEFQDCVHPSLAGCRDVSEPSVTTPAPTRPPSTSVPVTPSPPVDNNGCIGKCPPTNSPDDYVVHLEHKEFILSIAVMGVIGEEIENKTDDSMILRPVNLIKHSCIGRCPITNTNTWSPIYFRHTYCD</sequence>